<evidence type="ECO:0000313" key="1">
    <source>
        <dbReference type="EMBL" id="RVT93434.1"/>
    </source>
</evidence>
<name>A0A437M7G5_9SPHN</name>
<keyword evidence="2" id="KW-1185">Reference proteome</keyword>
<accession>A0A437M7G5</accession>
<dbReference type="EMBL" id="SACN01000001">
    <property type="protein sequence ID" value="RVT93434.1"/>
    <property type="molecule type" value="Genomic_DNA"/>
</dbReference>
<reference evidence="1 2" key="1">
    <citation type="submission" date="2019-01" db="EMBL/GenBank/DDBJ databases">
        <authorList>
            <person name="Chen W.-M."/>
        </authorList>
    </citation>
    <scope>NUCLEOTIDE SEQUENCE [LARGE SCALE GENOMIC DNA]</scope>
    <source>
        <strain evidence="1 2">CCP-7</strain>
    </source>
</reference>
<gene>
    <name evidence="1" type="ORF">EOD43_06035</name>
</gene>
<comment type="caution">
    <text evidence="1">The sequence shown here is derived from an EMBL/GenBank/DDBJ whole genome shotgun (WGS) entry which is preliminary data.</text>
</comment>
<evidence type="ECO:0000313" key="2">
    <source>
        <dbReference type="Proteomes" id="UP000282971"/>
    </source>
</evidence>
<dbReference type="Proteomes" id="UP000282971">
    <property type="component" value="Unassembled WGS sequence"/>
</dbReference>
<dbReference type="AlphaFoldDB" id="A0A437M7G5"/>
<dbReference type="RefSeq" id="WP_127742039.1">
    <property type="nucleotide sequence ID" value="NZ_SACN01000001.1"/>
</dbReference>
<protein>
    <recommendedName>
        <fullName evidence="3">DNA primase/polymerase bifunctional N-terminal domain-containing protein</fullName>
    </recommendedName>
</protein>
<evidence type="ECO:0008006" key="3">
    <source>
        <dbReference type="Google" id="ProtNLM"/>
    </source>
</evidence>
<sequence length="428" mass="47343">MSPFATPTRYAEIAVDIRKNGYSPIPTKVGTKQPAIAWKPRCDALPSLATIERDLRYFGFGGAAIACGIVIAIDLDFTDAAMVSEAKCLVSAIAPGDPLERVGQFPKALLLYRAEEPVRTVHRRQFDILAQGSYFVGWGVHPVTKKPFEWIGSSPLDVPRVLLPLINARQIDQITVALEELSDRIARPVAPQPDVATGLIRDGRDVEMRRIVYDVWNKGIADPHELIEKSWLLFQERVDLRRPKRDGSEPWSKADVESKVASLLRRVAEGKVYRSASGGDMRYDAMFEPFMQAIYALTARRRLPNAAADLSFVMLCLCRNGGGCFASVSSLARQIKRSAIYVKKVRALLQREGLWVRRKRGAGRGNASEYYPCIDAAVAQAETVCFQGPYITSVGGTLQAEDPSKKPENNRIIENSISLLKLPEGGEA</sequence>
<dbReference type="OrthoDB" id="9763644at2"/>
<proteinExistence type="predicted"/>
<organism evidence="1 2">
    <name type="scientific">Sphingomonas crocodyli</name>
    <dbReference type="NCBI Taxonomy" id="1979270"/>
    <lineage>
        <taxon>Bacteria</taxon>
        <taxon>Pseudomonadati</taxon>
        <taxon>Pseudomonadota</taxon>
        <taxon>Alphaproteobacteria</taxon>
        <taxon>Sphingomonadales</taxon>
        <taxon>Sphingomonadaceae</taxon>
        <taxon>Sphingomonas</taxon>
    </lineage>
</organism>